<dbReference type="EMBL" id="SFCI01002646">
    <property type="protein sequence ID" value="TFY73670.1"/>
    <property type="molecule type" value="Genomic_DNA"/>
</dbReference>
<accession>A0A4Y9ZHL4</accession>
<dbReference type="OrthoDB" id="360540at2759"/>
<dbReference type="PANTHER" id="PTHR15323">
    <property type="entry name" value="D123 PROTEIN"/>
    <property type="match status" value="1"/>
</dbReference>
<name>A0A4Y9ZHL4_9AGAM</name>
<dbReference type="Proteomes" id="UP000298061">
    <property type="component" value="Unassembled WGS sequence"/>
</dbReference>
<dbReference type="STRING" id="135208.A0A4Y9ZHL4"/>
<dbReference type="GO" id="GO:0005737">
    <property type="term" value="C:cytoplasm"/>
    <property type="evidence" value="ECO:0007669"/>
    <property type="project" value="TreeGrafter"/>
</dbReference>
<evidence type="ECO:0000256" key="1">
    <source>
        <dbReference type="ARBA" id="ARBA00011047"/>
    </source>
</evidence>
<reference evidence="2 3" key="1">
    <citation type="submission" date="2019-02" db="EMBL/GenBank/DDBJ databases">
        <title>Genome sequencing of the rare red list fungi Hericium alpestre (H. flagellum).</title>
        <authorList>
            <person name="Buettner E."/>
            <person name="Kellner H."/>
        </authorList>
    </citation>
    <scope>NUCLEOTIDE SEQUENCE [LARGE SCALE GENOMIC DNA]</scope>
    <source>
        <strain evidence="2 3">DSM 108284</strain>
    </source>
</reference>
<dbReference type="PANTHER" id="PTHR15323:SF6">
    <property type="entry name" value="CELL DIVISION CYCLE PROTEIN 123 HOMOLOG"/>
    <property type="match status" value="1"/>
</dbReference>
<comment type="caution">
    <text evidence="2">The sequence shown here is derived from an EMBL/GenBank/DDBJ whole genome shotgun (WGS) entry which is preliminary data.</text>
</comment>
<sequence>MSDDPAVSSPFPPLTRSDVLSFQFSAWYSIFSSISIKSTIVRPSSTEFRSYLDAESVFLPEGSEVVFTRGSTVETVDEEAGEENDHPHFAFPGLDAQIRAAVKEYDAVFPKLNFSSPKDAAWILPSFSPLKCTSPADVYLLLKSSDFVTHDLRESNIFENCIDAPNQEDGDSAEYQLELVLRKWYSMEGSRELRCFVRDNNLIALSQRDNNHYEFLNETATQTKIISSVRSYWKFQVKPKWTSTSSYTFDILLTRDLERFHVLDFNPYAPRTDALLFTYEELQGLLPSSESPAETLPILRVIDSAAHPAAARNAPMHQHNMVPLEALTLSSGRGMEEFAAVWQEQLRHSMQEDGDSD</sequence>
<dbReference type="InterPro" id="IPR009772">
    <property type="entry name" value="CDC123"/>
</dbReference>
<evidence type="ECO:0000313" key="3">
    <source>
        <dbReference type="Proteomes" id="UP000298061"/>
    </source>
</evidence>
<proteinExistence type="inferred from homology"/>
<evidence type="ECO:0000313" key="2">
    <source>
        <dbReference type="EMBL" id="TFY73670.1"/>
    </source>
</evidence>
<keyword evidence="3" id="KW-1185">Reference proteome</keyword>
<dbReference type="AlphaFoldDB" id="A0A4Y9ZHL4"/>
<dbReference type="Pfam" id="PF07065">
    <property type="entry name" value="D123"/>
    <property type="match status" value="1"/>
</dbReference>
<comment type="similarity">
    <text evidence="1">Belongs to the CDC123 family.</text>
</comment>
<gene>
    <name evidence="2" type="ORF">EWM64_g10342</name>
</gene>
<protein>
    <submittedName>
        <fullName evidence="2">Uncharacterized protein</fullName>
    </submittedName>
</protein>
<organism evidence="2 3">
    <name type="scientific">Hericium alpestre</name>
    <dbReference type="NCBI Taxonomy" id="135208"/>
    <lineage>
        <taxon>Eukaryota</taxon>
        <taxon>Fungi</taxon>
        <taxon>Dikarya</taxon>
        <taxon>Basidiomycota</taxon>
        <taxon>Agaricomycotina</taxon>
        <taxon>Agaricomycetes</taxon>
        <taxon>Russulales</taxon>
        <taxon>Hericiaceae</taxon>
        <taxon>Hericium</taxon>
    </lineage>
</organism>